<feature type="domain" description="Circularly permuted ATP-grasp type 2" evidence="7">
    <location>
        <begin position="445"/>
        <end position="833"/>
    </location>
</feature>
<dbReference type="SUPFAM" id="SSF56059">
    <property type="entry name" value="Glutathione synthetase ATP-binding domain-like"/>
    <property type="match status" value="1"/>
</dbReference>
<evidence type="ECO:0000256" key="2">
    <source>
        <dbReference type="ARBA" id="ARBA00022741"/>
    </source>
</evidence>
<protein>
    <recommendedName>
        <fullName evidence="5">Putative glutamate--cysteine ligase 2</fullName>
        <ecNumber evidence="5">6.3.2.2</ecNumber>
    </recommendedName>
    <alternativeName>
        <fullName evidence="5">Gamma-glutamylcysteine synthetase 2</fullName>
        <shortName evidence="5">GCS 2</shortName>
        <shortName evidence="5">Gamma-GCS 2</shortName>
    </alternativeName>
</protein>
<comment type="similarity">
    <text evidence="5">Belongs to the glutamate--cysteine ligase type 2 family. YbdK subfamily.</text>
</comment>
<keyword evidence="2 5" id="KW-0547">Nucleotide-binding</keyword>
<dbReference type="PANTHER" id="PTHR34595:SF7">
    <property type="entry name" value="SLL1039 PROTEIN"/>
    <property type="match status" value="1"/>
</dbReference>
<dbReference type="NCBIfam" id="TIGR02050">
    <property type="entry name" value="gshA_cyan_rel"/>
    <property type="match status" value="1"/>
</dbReference>
<dbReference type="RefSeq" id="WP_188680893.1">
    <property type="nucleotide sequence ID" value="NZ_BMGP01000007.1"/>
</dbReference>
<dbReference type="InterPro" id="IPR025841">
    <property type="entry name" value="CP_ATPgrasp_2"/>
</dbReference>
<name>A0A917BF99_9MICO</name>
<dbReference type="Proteomes" id="UP000598775">
    <property type="component" value="Unassembled WGS sequence"/>
</dbReference>
<organism evidence="8 9">
    <name type="scientific">Subtercola lobariae</name>
    <dbReference type="NCBI Taxonomy" id="1588641"/>
    <lineage>
        <taxon>Bacteria</taxon>
        <taxon>Bacillati</taxon>
        <taxon>Actinomycetota</taxon>
        <taxon>Actinomycetes</taxon>
        <taxon>Micrococcales</taxon>
        <taxon>Microbacteriaceae</taxon>
        <taxon>Subtercola</taxon>
    </lineage>
</organism>
<dbReference type="InterPro" id="IPR006336">
    <property type="entry name" value="GCS2"/>
</dbReference>
<evidence type="ECO:0000313" key="9">
    <source>
        <dbReference type="Proteomes" id="UP000598775"/>
    </source>
</evidence>
<reference evidence="8 9" key="1">
    <citation type="journal article" date="2014" name="Int. J. Syst. Evol. Microbiol.">
        <title>Complete genome sequence of Corynebacterium casei LMG S-19264T (=DSM 44701T), isolated from a smear-ripened cheese.</title>
        <authorList>
            <consortium name="US DOE Joint Genome Institute (JGI-PGF)"/>
            <person name="Walter F."/>
            <person name="Albersmeier A."/>
            <person name="Kalinowski J."/>
            <person name="Ruckert C."/>
        </authorList>
    </citation>
    <scope>NUCLEOTIDE SEQUENCE [LARGE SCALE GENOMIC DNA]</scope>
    <source>
        <strain evidence="8 9">CGMCC 1.12976</strain>
    </source>
</reference>
<dbReference type="InterPro" id="IPR014746">
    <property type="entry name" value="Gln_synth/guanido_kin_cat_dom"/>
</dbReference>
<dbReference type="NCBIfam" id="NF010041">
    <property type="entry name" value="PRK13517.1-1"/>
    <property type="match status" value="1"/>
</dbReference>
<comment type="catalytic activity">
    <reaction evidence="4 5">
        <text>L-cysteine + L-glutamate + ATP = gamma-L-glutamyl-L-cysteine + ADP + phosphate + H(+)</text>
        <dbReference type="Rhea" id="RHEA:13285"/>
        <dbReference type="ChEBI" id="CHEBI:15378"/>
        <dbReference type="ChEBI" id="CHEBI:29985"/>
        <dbReference type="ChEBI" id="CHEBI:30616"/>
        <dbReference type="ChEBI" id="CHEBI:35235"/>
        <dbReference type="ChEBI" id="CHEBI:43474"/>
        <dbReference type="ChEBI" id="CHEBI:58173"/>
        <dbReference type="ChEBI" id="CHEBI:456216"/>
        <dbReference type="EC" id="6.3.2.2"/>
    </reaction>
</comment>
<dbReference type="Gene3D" id="3.40.50.11290">
    <property type="match status" value="1"/>
</dbReference>
<dbReference type="AlphaFoldDB" id="A0A917BF99"/>
<evidence type="ECO:0000256" key="6">
    <source>
        <dbReference type="SAM" id="MobiDB-lite"/>
    </source>
</evidence>
<dbReference type="PANTHER" id="PTHR34595">
    <property type="entry name" value="BLR5612 PROTEIN"/>
    <property type="match status" value="1"/>
</dbReference>
<feature type="region of interest" description="Disordered" evidence="6">
    <location>
        <begin position="876"/>
        <end position="910"/>
    </location>
</feature>
<accession>A0A917BF99</accession>
<dbReference type="EC" id="6.3.2.2" evidence="5"/>
<evidence type="ECO:0000256" key="5">
    <source>
        <dbReference type="HAMAP-Rule" id="MF_01609"/>
    </source>
</evidence>
<dbReference type="SUPFAM" id="SSF55931">
    <property type="entry name" value="Glutamine synthetase/guanido kinase"/>
    <property type="match status" value="1"/>
</dbReference>
<gene>
    <name evidence="8" type="ORF">GCM10011399_36210</name>
</gene>
<keyword evidence="3 5" id="KW-0067">ATP-binding</keyword>
<dbReference type="InterPro" id="IPR051680">
    <property type="entry name" value="ATP-dep_Glu-Cys_Ligase-2"/>
</dbReference>
<dbReference type="Pfam" id="PF04107">
    <property type="entry name" value="GCS2"/>
    <property type="match status" value="1"/>
</dbReference>
<feature type="compositionally biased region" description="Low complexity" evidence="6">
    <location>
        <begin position="883"/>
        <end position="898"/>
    </location>
</feature>
<dbReference type="HAMAP" id="MF_01609">
    <property type="entry name" value="Glu_cys_ligase_2"/>
    <property type="match status" value="1"/>
</dbReference>
<sequence length="910" mass="97481">MSAELTLGAEEELHLIDLESGKLSARAPQLLSRLPQSSYSAEIQRTTVETNTAVTSTLSGLRAELVRLRKGLIDEAAAFGLGVAAVGTAPHSDFADFELTATGRYRRMQEQYRLLVDEQLICGTQIHVGVSDRDLAVQIAQRVSRDLPILLALSASSPFLNGHDTGYASIRTTIWQRWPSAGATGDLESGAEYDELLADLIASGVIADAKMAYFDVRPSAHEPTLELRVCDACPIIDDAILIAGLFRASVRAAEIDIEAGVPATLLRAPLHRAAMWQAARGGLSGQLLDGTSHPRPVPAAWAVRDLVSRLRPQLEELGDYDEVRELSEFTLARGNSADRQRAAFAERGELRDVVELVVQETHGPAHGTAPSVSAMRSYRNRAGDEAVGPSSMPRPAYHDIIDFYRSLPPSELLERENSRTGFTDGEGLTFGVNGEMQSFDVDLFPRLISAYQWAELGAGLAQRARAIEAFLQDVYGEQRIIADGLMPANIFDSPGWREEATLIPPGVVRAPIMGFDLVRNEFGGWRVLEDNLRAPSGAAYAMAARRLMDATVPDLPRPGGLLDPHSALVHLRETLLAGGAATLHEPGSSTTAALLSSGPTSSAWFEHSRLAEGAGLLLVSADDLEVVWPAEDSGSTASVPSVIEKSTGTVIHALYLRLDPELIDLTDSQGQPIGAEIMRVAAERGVFLANAPGNGIADDKAMYCNIPDLIAYYLNERPLLESVPTYRTSDESERRIVLERVGELVTKPVDGEGGRGVLIGPAAPASQVAERRSEIAANPTIWVAQELVALSSLPTFDGVALEPRHVDLRAFVYVRGTGPRDATVADLALTRVAPLGSMVVNSSQGGGAKDTWILGPDASLEENALLRTGPIMVTRLTSPPPALGDAADPQDLQAAQEPTADGATPAEKEN</sequence>
<evidence type="ECO:0000259" key="7">
    <source>
        <dbReference type="Pfam" id="PF14403"/>
    </source>
</evidence>
<evidence type="ECO:0000256" key="3">
    <source>
        <dbReference type="ARBA" id="ARBA00022840"/>
    </source>
</evidence>
<dbReference type="GO" id="GO:0004357">
    <property type="term" value="F:glutamate-cysteine ligase activity"/>
    <property type="evidence" value="ECO:0007669"/>
    <property type="project" value="UniProtKB-EC"/>
</dbReference>
<proteinExistence type="inferred from homology"/>
<dbReference type="GO" id="GO:0042398">
    <property type="term" value="P:modified amino acid biosynthetic process"/>
    <property type="evidence" value="ECO:0007669"/>
    <property type="project" value="InterPro"/>
</dbReference>
<keyword evidence="1 5" id="KW-0436">Ligase</keyword>
<dbReference type="Gene3D" id="3.30.1490.270">
    <property type="match status" value="1"/>
</dbReference>
<dbReference type="Pfam" id="PF14403">
    <property type="entry name" value="CP_ATPgrasp_2"/>
    <property type="match status" value="1"/>
</dbReference>
<evidence type="ECO:0000256" key="4">
    <source>
        <dbReference type="ARBA" id="ARBA00048819"/>
    </source>
</evidence>
<dbReference type="GO" id="GO:0005524">
    <property type="term" value="F:ATP binding"/>
    <property type="evidence" value="ECO:0007669"/>
    <property type="project" value="UniProtKB-KW"/>
</dbReference>
<dbReference type="InterPro" id="IPR011793">
    <property type="entry name" value="YbdK"/>
</dbReference>
<comment type="function">
    <text evidence="5">ATP-dependent carboxylate-amine ligase which exhibits weak glutamate--cysteine ligase activity.</text>
</comment>
<dbReference type="Gene3D" id="3.30.590.20">
    <property type="match status" value="1"/>
</dbReference>
<dbReference type="EMBL" id="BMGP01000007">
    <property type="protein sequence ID" value="GGF40115.1"/>
    <property type="molecule type" value="Genomic_DNA"/>
</dbReference>
<comment type="caution">
    <text evidence="8">The sequence shown here is derived from an EMBL/GenBank/DDBJ whole genome shotgun (WGS) entry which is preliminary data.</text>
</comment>
<evidence type="ECO:0000313" key="8">
    <source>
        <dbReference type="EMBL" id="GGF40115.1"/>
    </source>
</evidence>
<evidence type="ECO:0000256" key="1">
    <source>
        <dbReference type="ARBA" id="ARBA00022598"/>
    </source>
</evidence>
<keyword evidence="9" id="KW-1185">Reference proteome</keyword>